<sequence length="153" mass="16368">MDPFTVALEPKPSSSTTLSLSMKATSHPQNQKLKRSSQSPYKRPNLTAKVKRNKFSEICGPYSPDTPELDNTETLTPPPSHPSPEPPAHTPTPPPEPPAAQPLDQLQPPHMPSPFPDISMIDPWILNATPPGHVSIGSSDPNSGPSSDSTAGR</sequence>
<comment type="caution">
    <text evidence="2">The sequence shown here is derived from an EMBL/GenBank/DDBJ whole genome shotgun (WGS) entry which is preliminary data.</text>
</comment>
<evidence type="ECO:0000313" key="3">
    <source>
        <dbReference type="Proteomes" id="UP000054988"/>
    </source>
</evidence>
<feature type="compositionally biased region" description="Low complexity" evidence="1">
    <location>
        <begin position="135"/>
        <end position="153"/>
    </location>
</feature>
<dbReference type="EMBL" id="LATX01001645">
    <property type="protein sequence ID" value="KTB39681.1"/>
    <property type="molecule type" value="Genomic_DNA"/>
</dbReference>
<feature type="compositionally biased region" description="Pro residues" evidence="1">
    <location>
        <begin position="76"/>
        <end position="100"/>
    </location>
</feature>
<gene>
    <name evidence="2" type="ORF">WG66_7745</name>
</gene>
<feature type="region of interest" description="Disordered" evidence="1">
    <location>
        <begin position="1"/>
        <end position="153"/>
    </location>
</feature>
<protein>
    <submittedName>
        <fullName evidence="2">Uncharacterized protein</fullName>
    </submittedName>
</protein>
<dbReference type="Proteomes" id="UP000054988">
    <property type="component" value="Unassembled WGS sequence"/>
</dbReference>
<evidence type="ECO:0000313" key="2">
    <source>
        <dbReference type="EMBL" id="KTB39681.1"/>
    </source>
</evidence>
<accession>A0A0W0FTH3</accession>
<name>A0A0W0FTH3_MONRR</name>
<organism evidence="2 3">
    <name type="scientific">Moniliophthora roreri</name>
    <name type="common">Frosty pod rot fungus</name>
    <name type="synonym">Monilia roreri</name>
    <dbReference type="NCBI Taxonomy" id="221103"/>
    <lineage>
        <taxon>Eukaryota</taxon>
        <taxon>Fungi</taxon>
        <taxon>Dikarya</taxon>
        <taxon>Basidiomycota</taxon>
        <taxon>Agaricomycotina</taxon>
        <taxon>Agaricomycetes</taxon>
        <taxon>Agaricomycetidae</taxon>
        <taxon>Agaricales</taxon>
        <taxon>Marasmiineae</taxon>
        <taxon>Marasmiaceae</taxon>
        <taxon>Moniliophthora</taxon>
    </lineage>
</organism>
<dbReference type="AlphaFoldDB" id="A0A0W0FTH3"/>
<feature type="compositionally biased region" description="Polar residues" evidence="1">
    <location>
        <begin position="22"/>
        <end position="40"/>
    </location>
</feature>
<reference evidence="2 3" key="1">
    <citation type="submission" date="2015-12" db="EMBL/GenBank/DDBJ databases">
        <title>Draft genome sequence of Moniliophthora roreri, the causal agent of frosty pod rot of cacao.</title>
        <authorList>
            <person name="Aime M.C."/>
            <person name="Diaz-Valderrama J.R."/>
            <person name="Kijpornyongpan T."/>
            <person name="Phillips-Mora W."/>
        </authorList>
    </citation>
    <scope>NUCLEOTIDE SEQUENCE [LARGE SCALE GENOMIC DNA]</scope>
    <source>
        <strain evidence="2 3">MCA 2952</strain>
    </source>
</reference>
<proteinExistence type="predicted"/>
<evidence type="ECO:0000256" key="1">
    <source>
        <dbReference type="SAM" id="MobiDB-lite"/>
    </source>
</evidence>